<dbReference type="InterPro" id="IPR022398">
    <property type="entry name" value="Peptidase_S8_His-AS"/>
</dbReference>
<comment type="similarity">
    <text evidence="1">Belongs to the peptidase S8 family. Furin subfamily.</text>
</comment>
<evidence type="ECO:0000256" key="2">
    <source>
        <dbReference type="ARBA" id="ARBA00022670"/>
    </source>
</evidence>
<dbReference type="GO" id="GO:0016485">
    <property type="term" value="P:protein processing"/>
    <property type="evidence" value="ECO:0007669"/>
    <property type="project" value="TreeGrafter"/>
</dbReference>
<dbReference type="Gene3D" id="3.30.70.850">
    <property type="entry name" value="Peptidase S8, pro-domain"/>
    <property type="match status" value="1"/>
</dbReference>
<evidence type="ECO:0000256" key="5">
    <source>
        <dbReference type="ARBA" id="ARBA00023157"/>
    </source>
</evidence>
<evidence type="ECO:0000256" key="3">
    <source>
        <dbReference type="ARBA" id="ARBA00022801"/>
    </source>
</evidence>
<dbReference type="InterPro" id="IPR032815">
    <property type="entry name" value="S8_pro-domain"/>
</dbReference>
<dbReference type="EMBL" id="KN753361">
    <property type="protein sequence ID" value="KIH49459.1"/>
    <property type="molecule type" value="Genomic_DNA"/>
</dbReference>
<name>A0A0C2FS17_9BILA</name>
<keyword evidence="11" id="KW-1185">Reference proteome</keyword>
<sequence>ASHSSIVHYFLYHEDESHSRRRKRAAVQRLDSHPAVEWLAEQRPRRRTKRDYIHNDEQVVEMRRVVFRDHPDLITNYDPLASTDINDHDDDPTPQNNGDNKHGTRCAGEVAAIAGNNHCGVGVAFKAKIGGVRMLDGAVSDSVEAASLSLNQ</sequence>
<organism evidence="10 11">
    <name type="scientific">Ancylostoma duodenale</name>
    <dbReference type="NCBI Taxonomy" id="51022"/>
    <lineage>
        <taxon>Eukaryota</taxon>
        <taxon>Metazoa</taxon>
        <taxon>Ecdysozoa</taxon>
        <taxon>Nematoda</taxon>
        <taxon>Chromadorea</taxon>
        <taxon>Rhabditida</taxon>
        <taxon>Rhabditina</taxon>
        <taxon>Rhabditomorpha</taxon>
        <taxon>Strongyloidea</taxon>
        <taxon>Ancylostomatidae</taxon>
        <taxon>Ancylostomatinae</taxon>
        <taxon>Ancylostoma</taxon>
    </lineage>
</organism>
<protein>
    <recommendedName>
        <fullName evidence="12">Peptidase S8/S53 domain-containing protein</fullName>
    </recommendedName>
</protein>
<keyword evidence="4" id="KW-0720">Serine protease</keyword>
<keyword evidence="5" id="KW-1015">Disulfide bond</keyword>
<proteinExistence type="inferred from homology"/>
<keyword evidence="3" id="KW-0378">Hydrolase</keyword>
<dbReference type="InterPro" id="IPR036852">
    <property type="entry name" value="Peptidase_S8/S53_dom_sf"/>
</dbReference>
<evidence type="ECO:0008006" key="12">
    <source>
        <dbReference type="Google" id="ProtNLM"/>
    </source>
</evidence>
<dbReference type="PANTHER" id="PTHR42884:SF23">
    <property type="entry name" value="FURIN-LIKE PROTEASE 2"/>
    <property type="match status" value="1"/>
</dbReference>
<dbReference type="InterPro" id="IPR000209">
    <property type="entry name" value="Peptidase_S8/S53_dom"/>
</dbReference>
<evidence type="ECO:0000259" key="9">
    <source>
        <dbReference type="Pfam" id="PF16470"/>
    </source>
</evidence>
<evidence type="ECO:0000256" key="6">
    <source>
        <dbReference type="PROSITE-ProRule" id="PRU01240"/>
    </source>
</evidence>
<reference evidence="10 11" key="1">
    <citation type="submission" date="2013-12" db="EMBL/GenBank/DDBJ databases">
        <title>Draft genome of the parsitic nematode Ancylostoma duodenale.</title>
        <authorList>
            <person name="Mitreva M."/>
        </authorList>
    </citation>
    <scope>NUCLEOTIDE SEQUENCE [LARGE SCALE GENOMIC DNA]</scope>
    <source>
        <strain evidence="10 11">Zhejiang</strain>
    </source>
</reference>
<keyword evidence="2" id="KW-0645">Protease</keyword>
<evidence type="ECO:0000256" key="7">
    <source>
        <dbReference type="SAM" id="MobiDB-lite"/>
    </source>
</evidence>
<dbReference type="AlphaFoldDB" id="A0A0C2FS17"/>
<evidence type="ECO:0000256" key="1">
    <source>
        <dbReference type="ARBA" id="ARBA00005325"/>
    </source>
</evidence>
<evidence type="ECO:0000313" key="11">
    <source>
        <dbReference type="Proteomes" id="UP000054047"/>
    </source>
</evidence>
<dbReference type="GO" id="GO:0005802">
    <property type="term" value="C:trans-Golgi network"/>
    <property type="evidence" value="ECO:0007669"/>
    <property type="project" value="TreeGrafter"/>
</dbReference>
<feature type="non-terminal residue" evidence="10">
    <location>
        <position position="152"/>
    </location>
</feature>
<dbReference type="Pfam" id="PF16470">
    <property type="entry name" value="S8_pro-domain"/>
    <property type="match status" value="1"/>
</dbReference>
<dbReference type="OrthoDB" id="300641at2759"/>
<dbReference type="PROSITE" id="PS51892">
    <property type="entry name" value="SUBTILASE"/>
    <property type="match status" value="1"/>
</dbReference>
<dbReference type="Gene3D" id="3.40.50.200">
    <property type="entry name" value="Peptidase S8/S53 domain"/>
    <property type="match status" value="1"/>
</dbReference>
<dbReference type="PANTHER" id="PTHR42884">
    <property type="entry name" value="PROPROTEIN CONVERTASE SUBTILISIN/KEXIN-RELATED"/>
    <property type="match status" value="1"/>
</dbReference>
<comment type="caution">
    <text evidence="6">Lacks conserved residue(s) required for the propagation of feature annotation.</text>
</comment>
<evidence type="ECO:0000256" key="4">
    <source>
        <dbReference type="ARBA" id="ARBA00022825"/>
    </source>
</evidence>
<dbReference type="GO" id="GO:0004252">
    <property type="term" value="F:serine-type endopeptidase activity"/>
    <property type="evidence" value="ECO:0007669"/>
    <property type="project" value="InterPro"/>
</dbReference>
<feature type="region of interest" description="Disordered" evidence="7">
    <location>
        <begin position="77"/>
        <end position="103"/>
    </location>
</feature>
<feature type="domain" description="Peptidase S8/S53" evidence="8">
    <location>
        <begin position="68"/>
        <end position="149"/>
    </location>
</feature>
<dbReference type="InterPro" id="IPR038466">
    <property type="entry name" value="S8_pro-domain_sf"/>
</dbReference>
<dbReference type="Pfam" id="PF00082">
    <property type="entry name" value="Peptidase_S8"/>
    <property type="match status" value="1"/>
</dbReference>
<accession>A0A0C2FS17</accession>
<feature type="non-terminal residue" evidence="10">
    <location>
        <position position="1"/>
    </location>
</feature>
<dbReference type="SUPFAM" id="SSF52743">
    <property type="entry name" value="Subtilisin-like"/>
    <property type="match status" value="1"/>
</dbReference>
<evidence type="ECO:0000313" key="10">
    <source>
        <dbReference type="EMBL" id="KIH49459.1"/>
    </source>
</evidence>
<dbReference type="GO" id="GO:0000139">
    <property type="term" value="C:Golgi membrane"/>
    <property type="evidence" value="ECO:0007669"/>
    <property type="project" value="TreeGrafter"/>
</dbReference>
<dbReference type="Proteomes" id="UP000054047">
    <property type="component" value="Unassembled WGS sequence"/>
</dbReference>
<evidence type="ECO:0000259" key="8">
    <source>
        <dbReference type="Pfam" id="PF00082"/>
    </source>
</evidence>
<gene>
    <name evidence="10" type="ORF">ANCDUO_20466</name>
</gene>
<feature type="domain" description="Peptidase S8 pro-domain" evidence="9">
    <location>
        <begin position="8"/>
        <end position="50"/>
    </location>
</feature>
<dbReference type="PROSITE" id="PS00137">
    <property type="entry name" value="SUBTILASE_HIS"/>
    <property type="match status" value="1"/>
</dbReference>